<gene>
    <name evidence="7" type="ORF">BD311DRAFT_836363</name>
</gene>
<keyword evidence="2" id="KW-0285">Flavoprotein</keyword>
<dbReference type="Proteomes" id="UP000292957">
    <property type="component" value="Unassembled WGS sequence"/>
</dbReference>
<keyword evidence="5" id="KW-0560">Oxidoreductase</keyword>
<evidence type="ECO:0000256" key="5">
    <source>
        <dbReference type="ARBA" id="ARBA00023002"/>
    </source>
</evidence>
<dbReference type="CDD" id="cd02932">
    <property type="entry name" value="OYE_YqiM_FMN"/>
    <property type="match status" value="1"/>
</dbReference>
<accession>A0A4Q9N488</accession>
<dbReference type="SUPFAM" id="SSF51395">
    <property type="entry name" value="FMN-linked oxidoreductases"/>
    <property type="match status" value="1"/>
</dbReference>
<dbReference type="InterPro" id="IPR044152">
    <property type="entry name" value="YqjM-like"/>
</dbReference>
<comment type="cofactor">
    <cofactor evidence="1">
        <name>FMN</name>
        <dbReference type="ChEBI" id="CHEBI:58210"/>
    </cofactor>
</comment>
<dbReference type="GO" id="GO:0003959">
    <property type="term" value="F:NADPH dehydrogenase activity"/>
    <property type="evidence" value="ECO:0007669"/>
    <property type="project" value="InterPro"/>
</dbReference>
<dbReference type="Gene3D" id="3.20.20.70">
    <property type="entry name" value="Aldolase class I"/>
    <property type="match status" value="1"/>
</dbReference>
<feature type="domain" description="NADH:flavin oxidoreductase/NADH oxidase N-terminal" evidence="6">
    <location>
        <begin position="19"/>
        <end position="375"/>
    </location>
</feature>
<proteinExistence type="predicted"/>
<dbReference type="InterPro" id="IPR001155">
    <property type="entry name" value="OxRdtase_FMN_N"/>
</dbReference>
<dbReference type="PANTHER" id="PTHR43303">
    <property type="entry name" value="NADPH DEHYDROGENASE C23G7.10C-RELATED"/>
    <property type="match status" value="1"/>
</dbReference>
<evidence type="ECO:0000256" key="4">
    <source>
        <dbReference type="ARBA" id="ARBA00022857"/>
    </source>
</evidence>
<dbReference type="EMBL" id="ML143388">
    <property type="protein sequence ID" value="TBU34748.1"/>
    <property type="molecule type" value="Genomic_DNA"/>
</dbReference>
<keyword evidence="3" id="KW-0288">FMN</keyword>
<evidence type="ECO:0000256" key="1">
    <source>
        <dbReference type="ARBA" id="ARBA00001917"/>
    </source>
</evidence>
<dbReference type="GO" id="GO:0050661">
    <property type="term" value="F:NADP binding"/>
    <property type="evidence" value="ECO:0007669"/>
    <property type="project" value="InterPro"/>
</dbReference>
<evidence type="ECO:0000256" key="3">
    <source>
        <dbReference type="ARBA" id="ARBA00022643"/>
    </source>
</evidence>
<evidence type="ECO:0000256" key="2">
    <source>
        <dbReference type="ARBA" id="ARBA00022630"/>
    </source>
</evidence>
<sequence>MSYINKRDLYPQNAELPTLFKPITIRGVTSKNRIIVSPMCQYSADDGHATDWHLVELGGYATRGVGAICAEATSVVPEGRVSPEDVGLWKDSQIAPLKRIADFAHAHGTVIGVQLGHAGRKASTYAPWVHSDFAGTFRAPKEVARKHEGGWPDNVLGPSDIPYSNQYDKPKPMTEEDLQHAEDAFVQAAERCKQVGFDFIETHGAHGYLIHQFLSPLSNVRTDQYGGSLENRLRWPLRVAQKVRAVWDKPLFYRISATDWADTPEQDANGKWTQWGIEQSKIFTGELEKLGIDLIDTTTGGIWEKQRIDVGPGYQTPFAEALKKAHPNLAIGTVGLITEAEQAESYLRDGKADVVFIARALIRNPNWAIHAAEKLGVAVKPANQHERGWAKLLTPARAGVTKP</sequence>
<dbReference type="OrthoDB" id="72788at2759"/>
<reference evidence="7" key="1">
    <citation type="submission" date="2019-01" db="EMBL/GenBank/DDBJ databases">
        <title>Draft genome sequences of three monokaryotic isolates of the white-rot basidiomycete fungus Dichomitus squalens.</title>
        <authorList>
            <consortium name="DOE Joint Genome Institute"/>
            <person name="Lopez S.C."/>
            <person name="Andreopoulos B."/>
            <person name="Pangilinan J."/>
            <person name="Lipzen A."/>
            <person name="Riley R."/>
            <person name="Ahrendt S."/>
            <person name="Ng V."/>
            <person name="Barry K."/>
            <person name="Daum C."/>
            <person name="Grigoriev I.V."/>
            <person name="Hilden K.S."/>
            <person name="Makela M.R."/>
            <person name="de Vries R.P."/>
        </authorList>
    </citation>
    <scope>NUCLEOTIDE SEQUENCE [LARGE SCALE GENOMIC DNA]</scope>
    <source>
        <strain evidence="7">OM18370.1</strain>
    </source>
</reference>
<dbReference type="InterPro" id="IPR013785">
    <property type="entry name" value="Aldolase_TIM"/>
</dbReference>
<dbReference type="AlphaFoldDB" id="A0A4Q9N488"/>
<evidence type="ECO:0000313" key="7">
    <source>
        <dbReference type="EMBL" id="TBU34748.1"/>
    </source>
</evidence>
<dbReference type="PANTHER" id="PTHR43303:SF4">
    <property type="entry name" value="NADPH DEHYDROGENASE C23G7.10C-RELATED"/>
    <property type="match status" value="1"/>
</dbReference>
<dbReference type="Pfam" id="PF00724">
    <property type="entry name" value="Oxidored_FMN"/>
    <property type="match status" value="1"/>
</dbReference>
<evidence type="ECO:0000259" key="6">
    <source>
        <dbReference type="Pfam" id="PF00724"/>
    </source>
</evidence>
<organism evidence="7">
    <name type="scientific">Dichomitus squalens</name>
    <dbReference type="NCBI Taxonomy" id="114155"/>
    <lineage>
        <taxon>Eukaryota</taxon>
        <taxon>Fungi</taxon>
        <taxon>Dikarya</taxon>
        <taxon>Basidiomycota</taxon>
        <taxon>Agaricomycotina</taxon>
        <taxon>Agaricomycetes</taxon>
        <taxon>Polyporales</taxon>
        <taxon>Polyporaceae</taxon>
        <taxon>Dichomitus</taxon>
    </lineage>
</organism>
<dbReference type="GO" id="GO:0010181">
    <property type="term" value="F:FMN binding"/>
    <property type="evidence" value="ECO:0007669"/>
    <property type="project" value="InterPro"/>
</dbReference>
<name>A0A4Q9N488_9APHY</name>
<keyword evidence="4" id="KW-0521">NADP</keyword>
<protein>
    <submittedName>
        <fullName evidence="7">FMN-linked oxidoreductase</fullName>
    </submittedName>
</protein>